<sequence>MKIESIEAFPLNMTFLPEVAPHMLRALTHGTKLTLCRVVLANGAVGYGDGGGTDRSWVGRSALEALRHCKDSGVQMACYDAVGKTLGVPAHVLMGRQVRARVPFAYWTIDLPPDLFAQQVRHAASLGYTVYKFKCRPWWDPVEQVEAASKVAPPNFRAWLDFNGHLREARLALPILKALSQHDFVGGFESPIPQRDVEGYKVLRRKIDRPLAIHYGGGCCHVRSDPGYDPGVNAAVQVREGLCDGFVLGGGDVDHLRQIAGVAHEFRKPFWIQTVGTALRAAWIAHLASTCQEALLSSLAAHDLWVKDITSVPRVVDGYLPVPEGPGLGVEVNERAVAELHAAPPEPDIKRISTVVYPGGLRWRFASEQQRHEAFYFGDLPGFIRGVRLEVREDDGSRAFSDLHTRCEKAPMVEG</sequence>
<dbReference type="Gene3D" id="3.20.20.120">
    <property type="entry name" value="Enolase-like C-terminal domain"/>
    <property type="match status" value="1"/>
</dbReference>
<feature type="domain" description="Mandelate racemase/muconate lactonizing enzyme C-terminal" evidence="1">
    <location>
        <begin position="113"/>
        <end position="210"/>
    </location>
</feature>
<comment type="caution">
    <text evidence="2">The sequence shown here is derived from an EMBL/GenBank/DDBJ whole genome shotgun (WGS) entry which is preliminary data.</text>
</comment>
<evidence type="ECO:0000259" key="1">
    <source>
        <dbReference type="SMART" id="SM00922"/>
    </source>
</evidence>
<evidence type="ECO:0000313" key="3">
    <source>
        <dbReference type="Proteomes" id="UP000178606"/>
    </source>
</evidence>
<organism evidence="2 3">
    <name type="scientific">Handelsmanbacteria sp. (strain RIFCSPLOWO2_12_FULL_64_10)</name>
    <dbReference type="NCBI Taxonomy" id="1817868"/>
    <lineage>
        <taxon>Bacteria</taxon>
        <taxon>Candidatus Handelsmaniibacteriota</taxon>
    </lineage>
</organism>
<reference evidence="2 3" key="1">
    <citation type="journal article" date="2016" name="Nat. Commun.">
        <title>Thousands of microbial genomes shed light on interconnected biogeochemical processes in an aquifer system.</title>
        <authorList>
            <person name="Anantharaman K."/>
            <person name="Brown C.T."/>
            <person name="Hug L.A."/>
            <person name="Sharon I."/>
            <person name="Castelle C.J."/>
            <person name="Probst A.J."/>
            <person name="Thomas B.C."/>
            <person name="Singh A."/>
            <person name="Wilkins M.J."/>
            <person name="Karaoz U."/>
            <person name="Brodie E.L."/>
            <person name="Williams K.H."/>
            <person name="Hubbard S.S."/>
            <person name="Banfield J.F."/>
        </authorList>
    </citation>
    <scope>NUCLEOTIDE SEQUENCE [LARGE SCALE GENOMIC DNA]</scope>
    <source>
        <strain evidence="3">RIFCSPLOWO2_12_FULL_64_10</strain>
    </source>
</reference>
<dbReference type="PANTHER" id="PTHR48080">
    <property type="entry name" value="D-GALACTONATE DEHYDRATASE-RELATED"/>
    <property type="match status" value="1"/>
</dbReference>
<dbReference type="InterPro" id="IPR029017">
    <property type="entry name" value="Enolase-like_N"/>
</dbReference>
<protein>
    <recommendedName>
        <fullName evidence="1">Mandelate racemase/muconate lactonizing enzyme C-terminal domain-containing protein</fullName>
    </recommendedName>
</protein>
<dbReference type="InterPro" id="IPR029065">
    <property type="entry name" value="Enolase_C-like"/>
</dbReference>
<dbReference type="InterPro" id="IPR034593">
    <property type="entry name" value="DgoD-like"/>
</dbReference>
<dbReference type="EMBL" id="MFKF01000426">
    <property type="protein sequence ID" value="OGG43759.1"/>
    <property type="molecule type" value="Genomic_DNA"/>
</dbReference>
<name>A0A1F6C3H4_HANXR</name>
<proteinExistence type="predicted"/>
<accession>A0A1F6C3H4</accession>
<dbReference type="AlphaFoldDB" id="A0A1F6C3H4"/>
<dbReference type="Proteomes" id="UP000178606">
    <property type="component" value="Unassembled WGS sequence"/>
</dbReference>
<gene>
    <name evidence="2" type="ORF">A3F84_13345</name>
</gene>
<dbReference type="SUPFAM" id="SSF51604">
    <property type="entry name" value="Enolase C-terminal domain-like"/>
    <property type="match status" value="1"/>
</dbReference>
<dbReference type="InterPro" id="IPR013342">
    <property type="entry name" value="Mandelate_racemase_C"/>
</dbReference>
<dbReference type="SUPFAM" id="SSF54826">
    <property type="entry name" value="Enolase N-terminal domain-like"/>
    <property type="match status" value="1"/>
</dbReference>
<dbReference type="Gene3D" id="3.30.390.10">
    <property type="entry name" value="Enolase-like, N-terminal domain"/>
    <property type="match status" value="1"/>
</dbReference>
<dbReference type="SMART" id="SM00922">
    <property type="entry name" value="MR_MLE"/>
    <property type="match status" value="1"/>
</dbReference>
<dbReference type="Pfam" id="PF13378">
    <property type="entry name" value="MR_MLE_C"/>
    <property type="match status" value="2"/>
</dbReference>
<dbReference type="InterPro" id="IPR036849">
    <property type="entry name" value="Enolase-like_C_sf"/>
</dbReference>
<evidence type="ECO:0000313" key="2">
    <source>
        <dbReference type="EMBL" id="OGG43759.1"/>
    </source>
</evidence>